<organism evidence="2 3">
    <name type="scientific">Alkalicoccobacillus murimartini</name>
    <dbReference type="NCBI Taxonomy" id="171685"/>
    <lineage>
        <taxon>Bacteria</taxon>
        <taxon>Bacillati</taxon>
        <taxon>Bacillota</taxon>
        <taxon>Bacilli</taxon>
        <taxon>Bacillales</taxon>
        <taxon>Bacillaceae</taxon>
        <taxon>Alkalicoccobacillus</taxon>
    </lineage>
</organism>
<keyword evidence="1" id="KW-0812">Transmembrane</keyword>
<evidence type="ECO:0000313" key="2">
    <source>
        <dbReference type="EMBL" id="MDQ0206164.1"/>
    </source>
</evidence>
<gene>
    <name evidence="2" type="ORF">J2S05_000938</name>
</gene>
<name>A0ABT9YE88_9BACI</name>
<keyword evidence="1" id="KW-0472">Membrane</keyword>
<proteinExistence type="predicted"/>
<dbReference type="EMBL" id="JAUSUA010000001">
    <property type="protein sequence ID" value="MDQ0206164.1"/>
    <property type="molecule type" value="Genomic_DNA"/>
</dbReference>
<protein>
    <recommendedName>
        <fullName evidence="4">YnhF family membrane protein</fullName>
    </recommendedName>
</protein>
<comment type="caution">
    <text evidence="2">The sequence shown here is derived from an EMBL/GenBank/DDBJ whole genome shotgun (WGS) entry which is preliminary data.</text>
</comment>
<dbReference type="Proteomes" id="UP001225034">
    <property type="component" value="Unassembled WGS sequence"/>
</dbReference>
<accession>A0ABT9YE88</accession>
<sequence>MNGSRQTKEERWLMITSMVVLAGMFATAIAF</sequence>
<feature type="transmembrane region" description="Helical" evidence="1">
    <location>
        <begin position="12"/>
        <end position="30"/>
    </location>
</feature>
<keyword evidence="1" id="KW-1133">Transmembrane helix</keyword>
<evidence type="ECO:0000313" key="3">
    <source>
        <dbReference type="Proteomes" id="UP001225034"/>
    </source>
</evidence>
<evidence type="ECO:0008006" key="4">
    <source>
        <dbReference type="Google" id="ProtNLM"/>
    </source>
</evidence>
<evidence type="ECO:0000256" key="1">
    <source>
        <dbReference type="SAM" id="Phobius"/>
    </source>
</evidence>
<reference evidence="2 3" key="1">
    <citation type="submission" date="2023-07" db="EMBL/GenBank/DDBJ databases">
        <title>Genomic Encyclopedia of Type Strains, Phase IV (KMG-IV): sequencing the most valuable type-strain genomes for metagenomic binning, comparative biology and taxonomic classification.</title>
        <authorList>
            <person name="Goeker M."/>
        </authorList>
    </citation>
    <scope>NUCLEOTIDE SEQUENCE [LARGE SCALE GENOMIC DNA]</scope>
    <source>
        <strain evidence="2 3">DSM 19154</strain>
    </source>
</reference>
<keyword evidence="3" id="KW-1185">Reference proteome</keyword>